<dbReference type="Proteomes" id="UP000320762">
    <property type="component" value="Unassembled WGS sequence"/>
</dbReference>
<dbReference type="EMBL" id="VDMD01000002">
    <property type="protein sequence ID" value="TRM67849.1"/>
    <property type="molecule type" value="Genomic_DNA"/>
</dbReference>
<reference evidence="1 3" key="1">
    <citation type="journal article" date="2019" name="New Phytol.">
        <title>Comparative genomics reveals unique wood-decay strategies and fruiting body development in the Schizophyllaceae.</title>
        <authorList>
            <person name="Almasi E."/>
            <person name="Sahu N."/>
            <person name="Krizsan K."/>
            <person name="Balint B."/>
            <person name="Kovacs G.M."/>
            <person name="Kiss B."/>
            <person name="Cseklye J."/>
            <person name="Drula E."/>
            <person name="Henrissat B."/>
            <person name="Nagy I."/>
            <person name="Chovatia M."/>
            <person name="Adam C."/>
            <person name="LaButti K."/>
            <person name="Lipzen A."/>
            <person name="Riley R."/>
            <person name="Grigoriev I.V."/>
            <person name="Nagy L.G."/>
        </authorList>
    </citation>
    <scope>NUCLEOTIDE SEQUENCE [LARGE SCALE GENOMIC DNA]</scope>
    <source>
        <strain evidence="1 3">NL-1724</strain>
    </source>
</reference>
<dbReference type="AlphaFoldDB" id="A0A550CST8"/>
<evidence type="ECO:0000313" key="2">
    <source>
        <dbReference type="EMBL" id="TRM67849.1"/>
    </source>
</evidence>
<accession>A0A550CST8</accession>
<evidence type="ECO:0000313" key="1">
    <source>
        <dbReference type="EMBL" id="TRM67844.1"/>
    </source>
</evidence>
<keyword evidence="3" id="KW-1185">Reference proteome</keyword>
<organism evidence="1 3">
    <name type="scientific">Schizophyllum amplum</name>
    <dbReference type="NCBI Taxonomy" id="97359"/>
    <lineage>
        <taxon>Eukaryota</taxon>
        <taxon>Fungi</taxon>
        <taxon>Dikarya</taxon>
        <taxon>Basidiomycota</taxon>
        <taxon>Agaricomycotina</taxon>
        <taxon>Agaricomycetes</taxon>
        <taxon>Agaricomycetidae</taxon>
        <taxon>Agaricales</taxon>
        <taxon>Schizophyllaceae</taxon>
        <taxon>Schizophyllum</taxon>
    </lineage>
</organism>
<evidence type="ECO:0000313" key="3">
    <source>
        <dbReference type="Proteomes" id="UP000320762"/>
    </source>
</evidence>
<name>A0A550CST8_9AGAR</name>
<comment type="caution">
    <text evidence="1">The sequence shown here is derived from an EMBL/GenBank/DDBJ whole genome shotgun (WGS) entry which is preliminary data.</text>
</comment>
<sequence length="176" mass="20047">MMHLCSLDINGNFGNGTARRQTPPPTFSPRSQRAIYGKRYDCRTVLSQLMSAEYHSVRHIYGTLRRCTAHVQQAYGRVRRLYGAIRHLYGTYTALYGASTALYGSTLPSYGYPTAVYGEARQCIVLIDLEFQAEVQALFIARVRPTLCSDIFCSLNKKRTQQRIEFEASLPRLEHL</sequence>
<dbReference type="EMBL" id="VDMD01000002">
    <property type="protein sequence ID" value="TRM67844.1"/>
    <property type="molecule type" value="Genomic_DNA"/>
</dbReference>
<gene>
    <name evidence="1" type="ORF">BD626DRAFT_480002</name>
    <name evidence="2" type="ORF">BD626DRAFT_480003</name>
</gene>
<reference evidence="1" key="2">
    <citation type="submission" date="2019-06" db="EMBL/GenBank/DDBJ databases">
        <authorList>
            <consortium name="DOE Joint Genome Institute"/>
            <person name="Ahrendt S.R."/>
            <person name="Cantor M.N."/>
            <person name="Hua S.X."/>
        </authorList>
    </citation>
    <scope>NUCLEOTIDE SEQUENCE</scope>
    <source>
        <strain evidence="1">NL-1724</strain>
    </source>
</reference>
<protein>
    <submittedName>
        <fullName evidence="1">Uncharacterized protein</fullName>
    </submittedName>
</protein>
<proteinExistence type="predicted"/>